<feature type="transmembrane region" description="Helical" evidence="20">
    <location>
        <begin position="277"/>
        <end position="294"/>
    </location>
</feature>
<keyword evidence="14" id="KW-0443">Lipid metabolism</keyword>
<evidence type="ECO:0000256" key="12">
    <source>
        <dbReference type="ARBA" id="ARBA00022695"/>
    </source>
</evidence>
<name>E0TCD6_PARBH</name>
<feature type="transmembrane region" description="Helical" evidence="20">
    <location>
        <begin position="202"/>
        <end position="223"/>
    </location>
</feature>
<evidence type="ECO:0000256" key="15">
    <source>
        <dbReference type="ARBA" id="ARBA00023136"/>
    </source>
</evidence>
<organism evidence="21 22">
    <name type="scientific">Parvularcula bermudensis (strain ATCC BAA-594 / HTCC2503 / KCTC 12087)</name>
    <dbReference type="NCBI Taxonomy" id="314260"/>
    <lineage>
        <taxon>Bacteria</taxon>
        <taxon>Pseudomonadati</taxon>
        <taxon>Pseudomonadota</taxon>
        <taxon>Alphaproteobacteria</taxon>
        <taxon>Parvularculales</taxon>
        <taxon>Parvularculaceae</taxon>
        <taxon>Parvularcula</taxon>
    </lineage>
</organism>
<keyword evidence="10 18" id="KW-0808">Transferase</keyword>
<keyword evidence="12 18" id="KW-0548">Nucleotidyltransferase</keyword>
<dbReference type="PANTHER" id="PTHR46382:SF1">
    <property type="entry name" value="PHOSPHATIDATE CYTIDYLYLTRANSFERASE"/>
    <property type="match status" value="1"/>
</dbReference>
<evidence type="ECO:0000313" key="22">
    <source>
        <dbReference type="Proteomes" id="UP000001302"/>
    </source>
</evidence>
<evidence type="ECO:0000256" key="2">
    <source>
        <dbReference type="ARBA" id="ARBA00004651"/>
    </source>
</evidence>
<reference evidence="22" key="1">
    <citation type="submission" date="2010-08" db="EMBL/GenBank/DDBJ databases">
        <title>Genome sequence of Parvularcula bermudensis HTCC2503.</title>
        <authorList>
            <person name="Kang D.-M."/>
            <person name="Oh H.-M."/>
            <person name="Cho J.-C."/>
        </authorList>
    </citation>
    <scope>NUCLEOTIDE SEQUENCE [LARGE SCALE GENOMIC DNA]</scope>
    <source>
        <strain evidence="22">ATCC BAA-594 / HTCC2503 / KCTC 12087</strain>
    </source>
</reference>
<dbReference type="EMBL" id="CP002156">
    <property type="protein sequence ID" value="ADM08569.1"/>
    <property type="molecule type" value="Genomic_DNA"/>
</dbReference>
<dbReference type="UniPathway" id="UPA00557">
    <property type="reaction ID" value="UER00614"/>
</dbReference>
<dbReference type="GO" id="GO:0016024">
    <property type="term" value="P:CDP-diacylglycerol biosynthetic process"/>
    <property type="evidence" value="ECO:0007669"/>
    <property type="project" value="UniProtKB-UniPathway"/>
</dbReference>
<evidence type="ECO:0000256" key="20">
    <source>
        <dbReference type="SAM" id="Phobius"/>
    </source>
</evidence>
<feature type="transmembrane region" description="Helical" evidence="20">
    <location>
        <begin position="137"/>
        <end position="158"/>
    </location>
</feature>
<sequence length="296" mass="31148">MEKRLGPRQTRQGRELPTRTPITASPSPLRPPGAAPRLRGLITRIVTAGLLVPLALGIVWWGGPAFSALIAFMLIILIFEWARIVDRAEFSRGFYTLSLTAFATVFFAAGGAYGLASLIAIFGGGIATLLERRRKAAVSWPLIGAIYLLLPAVAVLFIRHDGGLAAAVLLFVVVWATDSGAYLVGTFLGGPKFWPALSPNKTWAGVLGGLMAGSGTALLLGQVLSLPPLIAPLWLVAAGLSLATLIGDLLESALKRAYDIKDTGGAFPGHGGVLDRLDGFIFAAVILAFLLLIGQE</sequence>
<evidence type="ECO:0000256" key="13">
    <source>
        <dbReference type="ARBA" id="ARBA00022989"/>
    </source>
</evidence>
<evidence type="ECO:0000256" key="4">
    <source>
        <dbReference type="ARBA" id="ARBA00005189"/>
    </source>
</evidence>
<dbReference type="Pfam" id="PF01148">
    <property type="entry name" value="CTP_transf_1"/>
    <property type="match status" value="1"/>
</dbReference>
<keyword evidence="8" id="KW-1003">Cell membrane</keyword>
<gene>
    <name evidence="21" type="ordered locus">PB2503_02462</name>
</gene>
<accession>E0TCD6</accession>
<dbReference type="PROSITE" id="PS01315">
    <property type="entry name" value="CDS"/>
    <property type="match status" value="1"/>
</dbReference>
<comment type="similarity">
    <text evidence="5 18">Belongs to the CDS family.</text>
</comment>
<keyword evidence="11 18" id="KW-0812">Transmembrane</keyword>
<evidence type="ECO:0000256" key="8">
    <source>
        <dbReference type="ARBA" id="ARBA00022475"/>
    </source>
</evidence>
<evidence type="ECO:0000313" key="21">
    <source>
        <dbReference type="EMBL" id="ADM08569.1"/>
    </source>
</evidence>
<comment type="catalytic activity">
    <reaction evidence="1 18">
        <text>a 1,2-diacyl-sn-glycero-3-phosphate + CTP + H(+) = a CDP-1,2-diacyl-sn-glycerol + diphosphate</text>
        <dbReference type="Rhea" id="RHEA:16229"/>
        <dbReference type="ChEBI" id="CHEBI:15378"/>
        <dbReference type="ChEBI" id="CHEBI:33019"/>
        <dbReference type="ChEBI" id="CHEBI:37563"/>
        <dbReference type="ChEBI" id="CHEBI:58332"/>
        <dbReference type="ChEBI" id="CHEBI:58608"/>
        <dbReference type="EC" id="2.7.7.41"/>
    </reaction>
</comment>
<comment type="pathway">
    <text evidence="3 18">Phospholipid metabolism; CDP-diacylglycerol biosynthesis; CDP-diacylglycerol from sn-glycerol 3-phosphate: step 3/3.</text>
</comment>
<evidence type="ECO:0000256" key="11">
    <source>
        <dbReference type="ARBA" id="ARBA00022692"/>
    </source>
</evidence>
<evidence type="ECO:0000256" key="3">
    <source>
        <dbReference type="ARBA" id="ARBA00005119"/>
    </source>
</evidence>
<comment type="pathway">
    <text evidence="4">Lipid metabolism.</text>
</comment>
<dbReference type="KEGG" id="pbr:PB2503_02462"/>
<feature type="region of interest" description="Disordered" evidence="19">
    <location>
        <begin position="1"/>
        <end position="34"/>
    </location>
</feature>
<keyword evidence="17" id="KW-1208">Phospholipid metabolism</keyword>
<feature type="transmembrane region" description="Helical" evidence="20">
    <location>
        <begin position="46"/>
        <end position="79"/>
    </location>
</feature>
<comment type="subcellular location">
    <subcellularLocation>
        <location evidence="2">Cell membrane</location>
        <topology evidence="2">Multi-pass membrane protein</topology>
    </subcellularLocation>
</comment>
<evidence type="ECO:0000256" key="5">
    <source>
        <dbReference type="ARBA" id="ARBA00010185"/>
    </source>
</evidence>
<dbReference type="AlphaFoldDB" id="E0TCD6"/>
<dbReference type="HOGENOM" id="CLU_037294_3_3_5"/>
<dbReference type="Proteomes" id="UP000001302">
    <property type="component" value="Chromosome"/>
</dbReference>
<dbReference type="GO" id="GO:0005886">
    <property type="term" value="C:plasma membrane"/>
    <property type="evidence" value="ECO:0007669"/>
    <property type="project" value="UniProtKB-SubCell"/>
</dbReference>
<evidence type="ECO:0000256" key="10">
    <source>
        <dbReference type="ARBA" id="ARBA00022679"/>
    </source>
</evidence>
<evidence type="ECO:0000256" key="17">
    <source>
        <dbReference type="ARBA" id="ARBA00023264"/>
    </source>
</evidence>
<proteinExistence type="inferred from homology"/>
<keyword evidence="13 20" id="KW-1133">Transmembrane helix</keyword>
<dbReference type="InterPro" id="IPR000374">
    <property type="entry name" value="PC_trans"/>
</dbReference>
<dbReference type="GO" id="GO:0004605">
    <property type="term" value="F:phosphatidate cytidylyltransferase activity"/>
    <property type="evidence" value="ECO:0007669"/>
    <property type="project" value="UniProtKB-EC"/>
</dbReference>
<dbReference type="PANTHER" id="PTHR46382">
    <property type="entry name" value="PHOSPHATIDATE CYTIDYLYLTRANSFERASE"/>
    <property type="match status" value="1"/>
</dbReference>
<keyword evidence="15 20" id="KW-0472">Membrane</keyword>
<evidence type="ECO:0000256" key="14">
    <source>
        <dbReference type="ARBA" id="ARBA00023098"/>
    </source>
</evidence>
<protein>
    <recommendedName>
        <fullName evidence="7 18">Phosphatidate cytidylyltransferase</fullName>
        <ecNumber evidence="6 18">2.7.7.41</ecNumber>
    </recommendedName>
</protein>
<reference evidence="21 22" key="2">
    <citation type="journal article" date="2011" name="J. Bacteriol.">
        <title>Complete genome sequence of strain HTCC2503T of Parvularcula bermudensis, the type species of the order "Parvularculales" in the class Alphaproteobacteria.</title>
        <authorList>
            <person name="Oh H.M."/>
            <person name="Kang I."/>
            <person name="Vergin K.L."/>
            <person name="Kang D."/>
            <person name="Rhee K.H."/>
            <person name="Giovannoni S.J."/>
            <person name="Cho J.C."/>
        </authorList>
    </citation>
    <scope>NUCLEOTIDE SEQUENCE [LARGE SCALE GENOMIC DNA]</scope>
    <source>
        <strain evidence="22">ATCC BAA-594 / HTCC2503 / KCTC 12087</strain>
    </source>
</reference>
<evidence type="ECO:0000256" key="9">
    <source>
        <dbReference type="ARBA" id="ARBA00022516"/>
    </source>
</evidence>
<evidence type="ECO:0000256" key="18">
    <source>
        <dbReference type="RuleBase" id="RU003938"/>
    </source>
</evidence>
<keyword evidence="16" id="KW-0594">Phospholipid biosynthesis</keyword>
<dbReference type="eggNOG" id="COG4589">
    <property type="taxonomic scope" value="Bacteria"/>
</dbReference>
<keyword evidence="9" id="KW-0444">Lipid biosynthesis</keyword>
<evidence type="ECO:0000256" key="1">
    <source>
        <dbReference type="ARBA" id="ARBA00001698"/>
    </source>
</evidence>
<evidence type="ECO:0000256" key="16">
    <source>
        <dbReference type="ARBA" id="ARBA00023209"/>
    </source>
</evidence>
<evidence type="ECO:0000256" key="19">
    <source>
        <dbReference type="SAM" id="MobiDB-lite"/>
    </source>
</evidence>
<feature type="transmembrane region" description="Helical" evidence="20">
    <location>
        <begin position="229"/>
        <end position="250"/>
    </location>
</feature>
<evidence type="ECO:0000256" key="7">
    <source>
        <dbReference type="ARBA" id="ARBA00019373"/>
    </source>
</evidence>
<feature type="transmembrane region" description="Helical" evidence="20">
    <location>
        <begin position="99"/>
        <end position="130"/>
    </location>
</feature>
<evidence type="ECO:0000256" key="6">
    <source>
        <dbReference type="ARBA" id="ARBA00012487"/>
    </source>
</evidence>
<dbReference type="EC" id="2.7.7.41" evidence="6 18"/>
<keyword evidence="22" id="KW-1185">Reference proteome</keyword>
<dbReference type="STRING" id="314260.PB2503_02462"/>
<feature type="transmembrane region" description="Helical" evidence="20">
    <location>
        <begin position="164"/>
        <end position="190"/>
    </location>
</feature>